<reference evidence="1" key="1">
    <citation type="submission" date="2019-11" db="EMBL/GenBank/DDBJ databases">
        <title>Nori genome reveals adaptations in red seaweeds to the harsh intertidal environment.</title>
        <authorList>
            <person name="Wang D."/>
            <person name="Mao Y."/>
        </authorList>
    </citation>
    <scope>NUCLEOTIDE SEQUENCE</scope>
    <source>
        <tissue evidence="1">Gametophyte</tissue>
    </source>
</reference>
<dbReference type="Proteomes" id="UP000798662">
    <property type="component" value="Chromosome 1"/>
</dbReference>
<accession>A0ACC3BSG0</accession>
<evidence type="ECO:0000313" key="1">
    <source>
        <dbReference type="EMBL" id="KAK1860940.1"/>
    </source>
</evidence>
<gene>
    <name evidence="1" type="ORF">I4F81_003526</name>
</gene>
<comment type="caution">
    <text evidence="1">The sequence shown here is derived from an EMBL/GenBank/DDBJ whole genome shotgun (WGS) entry which is preliminary data.</text>
</comment>
<organism evidence="1 2">
    <name type="scientific">Pyropia yezoensis</name>
    <name type="common">Susabi-nori</name>
    <name type="synonym">Porphyra yezoensis</name>
    <dbReference type="NCBI Taxonomy" id="2788"/>
    <lineage>
        <taxon>Eukaryota</taxon>
        <taxon>Rhodophyta</taxon>
        <taxon>Bangiophyceae</taxon>
        <taxon>Bangiales</taxon>
        <taxon>Bangiaceae</taxon>
        <taxon>Pyropia</taxon>
    </lineage>
</organism>
<sequence>MVCRGSRSSALPVVAFAVAAVAAAGPDGCRRPVGRTVLIRPAAGCCLPRRAPTRRCRLGIWATPVASAGGAAAPRPGEGEGDAGGGGGEEDGDSADADADTDSASSPDAGAAAAASDDSEGASSVPLDVADAADGADREGPVAIEYLREGVNDEADSGDGDLIRLPLFPLSMVLHPGTEAVPLHIFEMKFRLLFNRISDGDKRFGIVMYDKDAGTLARYGCVAEMTRMDNLPDGRMMTLSDGVQRFRILKLVDSDRDEPGAGATPYLVGLVRLISDETATAAPSTPADKAPPPSASPEARAAETPDDLVKAAAAADAGDATPADAAAAVPGPPLTSLGMWQLERNVWVALQDVLRLSNKLYDRTLELNAGLLDVAPPNAPTDAGLLDAGTSLPANLRSGVGSSGDNTEEDDARDGSTESVPAARKRSEAFSFAVAAILDQPLREQQRLLQTTDTGVRLRSLLRLLDAARRYLAAQSQIKDALS</sequence>
<name>A0ACC3BSG0_PYRYE</name>
<dbReference type="EMBL" id="CM020618">
    <property type="protein sequence ID" value="KAK1860940.1"/>
    <property type="molecule type" value="Genomic_DNA"/>
</dbReference>
<keyword evidence="2" id="KW-1185">Reference proteome</keyword>
<evidence type="ECO:0000313" key="2">
    <source>
        <dbReference type="Proteomes" id="UP000798662"/>
    </source>
</evidence>
<proteinExistence type="predicted"/>
<protein>
    <submittedName>
        <fullName evidence="1">Uncharacterized protein</fullName>
    </submittedName>
</protein>